<dbReference type="Proteomes" id="UP000466931">
    <property type="component" value="Chromosome"/>
</dbReference>
<evidence type="ECO:0000256" key="2">
    <source>
        <dbReference type="ARBA" id="ARBA00023239"/>
    </source>
</evidence>
<accession>A0A7I7XUD7</accession>
<sequence length="234" mass="24233">MTLVLTAHGSADPRSSAVVHAIAGRIRRLREDLDVRVAFCEKNAPSLPDVLGSLTAPAVVAPLLLADAYHARVDIPGMISASGASVEQASVLGEDSALLTVLRHRLSETGVSADDSDVGVLVVAVGSSNPVANARTETVARLLRAGTRWTGTRVGFATGPAANLAEASMRLSATGARRIVIAPWFLAHGVITDRVSEFASAHGHVMAEPLGSHNLVAATVLDRYDAVLAARIAA</sequence>
<dbReference type="EMBL" id="AP022612">
    <property type="protein sequence ID" value="BBZ32865.1"/>
    <property type="molecule type" value="Genomic_DNA"/>
</dbReference>
<dbReference type="GO" id="GO:0016829">
    <property type="term" value="F:lyase activity"/>
    <property type="evidence" value="ECO:0007669"/>
    <property type="project" value="UniProtKB-KW"/>
</dbReference>
<dbReference type="AlphaFoldDB" id="A0A7I7XUD7"/>
<dbReference type="Gene3D" id="3.40.50.1400">
    <property type="match status" value="2"/>
</dbReference>
<dbReference type="InterPro" id="IPR050963">
    <property type="entry name" value="Sirohydro_Cobaltochel/CbiX"/>
</dbReference>
<keyword evidence="1" id="KW-0479">Metal-binding</keyword>
<name>A0A7I7XUD7_9MYCO</name>
<evidence type="ECO:0000256" key="1">
    <source>
        <dbReference type="ARBA" id="ARBA00022723"/>
    </source>
</evidence>
<evidence type="ECO:0000313" key="3">
    <source>
        <dbReference type="EMBL" id="BBZ32865.1"/>
    </source>
</evidence>
<protein>
    <submittedName>
        <fullName evidence="3">Sirohydrochlorin chelatase</fullName>
    </submittedName>
</protein>
<dbReference type="CDD" id="cd03416">
    <property type="entry name" value="CbiX_SirB_N"/>
    <property type="match status" value="1"/>
</dbReference>
<keyword evidence="4" id="KW-1185">Reference proteome</keyword>
<dbReference type="GO" id="GO:0046872">
    <property type="term" value="F:metal ion binding"/>
    <property type="evidence" value="ECO:0007669"/>
    <property type="project" value="UniProtKB-KW"/>
</dbReference>
<reference evidence="3" key="2">
    <citation type="submission" date="2020-02" db="EMBL/GenBank/DDBJ databases">
        <authorList>
            <person name="Matsumoto Y."/>
            <person name="Motooka D."/>
            <person name="Nakamura S."/>
        </authorList>
    </citation>
    <scope>NUCLEOTIDE SEQUENCE</scope>
    <source>
        <strain evidence="3">JCM 13671</strain>
    </source>
</reference>
<dbReference type="CDD" id="cd03414">
    <property type="entry name" value="CbiX_SirB_C"/>
    <property type="match status" value="1"/>
</dbReference>
<proteinExistence type="predicted"/>
<evidence type="ECO:0000313" key="4">
    <source>
        <dbReference type="Proteomes" id="UP000466931"/>
    </source>
</evidence>
<organism evidence="3 4">
    <name type="scientific">Mycolicibacterium confluentis</name>
    <dbReference type="NCBI Taxonomy" id="28047"/>
    <lineage>
        <taxon>Bacteria</taxon>
        <taxon>Bacillati</taxon>
        <taxon>Actinomycetota</taxon>
        <taxon>Actinomycetes</taxon>
        <taxon>Mycobacteriales</taxon>
        <taxon>Mycobacteriaceae</taxon>
        <taxon>Mycolicibacterium</taxon>
    </lineage>
</organism>
<gene>
    <name evidence="3" type="ORF">MCNF_14700</name>
</gene>
<dbReference type="SUPFAM" id="SSF53800">
    <property type="entry name" value="Chelatase"/>
    <property type="match status" value="1"/>
</dbReference>
<dbReference type="Pfam" id="PF01903">
    <property type="entry name" value="CbiX"/>
    <property type="match status" value="2"/>
</dbReference>
<keyword evidence="2" id="KW-0456">Lyase</keyword>
<reference evidence="3" key="1">
    <citation type="journal article" date="2019" name="Emerg. Microbes Infect.">
        <title>Comprehensive subspecies identification of 175 nontuberculous mycobacteria species based on 7547 genomic profiles.</title>
        <authorList>
            <person name="Matsumoto Y."/>
            <person name="Kinjo T."/>
            <person name="Motooka D."/>
            <person name="Nabeya D."/>
            <person name="Jung N."/>
            <person name="Uechi K."/>
            <person name="Horii T."/>
            <person name="Iida T."/>
            <person name="Fujita J."/>
            <person name="Nakamura S."/>
        </authorList>
    </citation>
    <scope>NUCLEOTIDE SEQUENCE [LARGE SCALE GENOMIC DNA]</scope>
    <source>
        <strain evidence="3">JCM 13671</strain>
    </source>
</reference>
<dbReference type="InterPro" id="IPR002762">
    <property type="entry name" value="CbiX-like"/>
</dbReference>
<dbReference type="PANTHER" id="PTHR33542">
    <property type="entry name" value="SIROHYDROCHLORIN FERROCHELATASE, CHLOROPLASTIC"/>
    <property type="match status" value="1"/>
</dbReference>
<dbReference type="PANTHER" id="PTHR33542:SF5">
    <property type="entry name" value="FERROCHELATASE CHE1"/>
    <property type="match status" value="1"/>
</dbReference>